<evidence type="ECO:0000313" key="2">
    <source>
        <dbReference type="EMBL" id="AQT18988.1"/>
    </source>
</evidence>
<dbReference type="AlphaFoldDB" id="A0A1S6KKH7"/>
<feature type="transmembrane region" description="Helical" evidence="1">
    <location>
        <begin position="6"/>
        <end position="24"/>
    </location>
</feature>
<feature type="transmembrane region" description="Helical" evidence="1">
    <location>
        <begin position="31"/>
        <end position="50"/>
    </location>
</feature>
<sequence length="51" mass="5497">MNTISITEIVLSVLLAGALGPVLLRRKKGLLLLLLILVCTILLLHGVTTIY</sequence>
<evidence type="ECO:0000256" key="1">
    <source>
        <dbReference type="SAM" id="Phobius"/>
    </source>
</evidence>
<proteinExistence type="predicted"/>
<dbReference type="EMBL" id="KX881941">
    <property type="protein sequence ID" value="AQT18988.1"/>
    <property type="molecule type" value="Genomic_DNA"/>
</dbReference>
<keyword evidence="2" id="KW-0614">Plasmid</keyword>
<name>A0A1S6KKH7_KLEPN</name>
<geneLocation type="plasmid" evidence="2">
    <name>pJF-WMKPCN1</name>
</geneLocation>
<protein>
    <submittedName>
        <fullName evidence="2">Uncharacterized protein</fullName>
    </submittedName>
</protein>
<keyword evidence="1" id="KW-0812">Transmembrane</keyword>
<accession>A0A1S6KKH7</accession>
<keyword evidence="1" id="KW-1133">Transmembrane helix</keyword>
<organism evidence="2">
    <name type="scientific">Klebsiella pneumoniae subsp. pneumoniae</name>
    <dbReference type="NCBI Taxonomy" id="72407"/>
    <lineage>
        <taxon>Bacteria</taxon>
        <taxon>Pseudomonadati</taxon>
        <taxon>Pseudomonadota</taxon>
        <taxon>Gammaproteobacteria</taxon>
        <taxon>Enterobacterales</taxon>
        <taxon>Enterobacteriaceae</taxon>
        <taxon>Klebsiella/Raoultella group</taxon>
        <taxon>Klebsiella</taxon>
        <taxon>Klebsiella pneumoniae complex</taxon>
    </lineage>
</organism>
<reference evidence="2" key="1">
    <citation type="submission" date="2016-09" db="EMBL/GenBank/DDBJ databases">
        <title>Complete sequence of an IncN KPC-2-producing plasmid in a clinical Klebsiella pneumoniae isolate from the UK.</title>
        <authorList>
            <person name="Findlay J."/>
            <person name="Hopkins K.L."/>
            <person name="Woodford N."/>
        </authorList>
    </citation>
    <scope>NUCLEOTIDE SEQUENCE</scope>
    <source>
        <strain evidence="2">H154180724</strain>
        <plasmid evidence="2">pJF-WMKPCN1</plasmid>
    </source>
</reference>
<keyword evidence="1" id="KW-0472">Membrane</keyword>